<dbReference type="OrthoDB" id="9815473at2"/>
<sequence length="317" mass="36908">MPRKVEVEVFYENRNVTKALEEYLISLTYTDSTEKADTLSLELYNEKKEFSLTSYPSPDAEISAFIDGFPCGKFRIDSVKRRLYTFQIEATAIRRTLKIHKTKKNRNFKNTSLSKIVSQIAEENGLEPVVKVDDVKIENLQQNQQTDAEFLKTLADKWNCYLKIQPDRLFFVERDEFENQKPITVIRENQLIDIDLDDQIDTVYRACTVYYHDSLKNKDLSYTYVEKEIPVGETLKIHDKVESLEQAKKRAKAELKRRNRWKMSGSITVEGNMSLVAGAVIRLELEDIFTGNYLIEESSHTVDSEGYQTTLTVRRVR</sequence>
<dbReference type="Pfam" id="PF24032">
    <property type="entry name" value="YQBQ"/>
    <property type="match status" value="1"/>
</dbReference>
<evidence type="ECO:0000313" key="3">
    <source>
        <dbReference type="Proteomes" id="UP000317315"/>
    </source>
</evidence>
<organism evidence="2 3">
    <name type="scientific">Balnearium lithotrophicum</name>
    <dbReference type="NCBI Taxonomy" id="223788"/>
    <lineage>
        <taxon>Bacteria</taxon>
        <taxon>Pseudomonadati</taxon>
        <taxon>Aquificota</taxon>
        <taxon>Aquificia</taxon>
        <taxon>Desulfurobacteriales</taxon>
        <taxon>Desulfurobacteriaceae</taxon>
        <taxon>Balnearium</taxon>
    </lineage>
</organism>
<evidence type="ECO:0000313" key="2">
    <source>
        <dbReference type="EMBL" id="SMO74561.1"/>
    </source>
</evidence>
<dbReference type="RefSeq" id="WP_142936103.1">
    <property type="nucleotide sequence ID" value="NZ_FXTM01000025.1"/>
</dbReference>
<protein>
    <submittedName>
        <fullName evidence="2">Phage protein D</fullName>
    </submittedName>
</protein>
<reference evidence="2 3" key="1">
    <citation type="submission" date="2017-05" db="EMBL/GenBank/DDBJ databases">
        <authorList>
            <person name="Varghese N."/>
            <person name="Submissions S."/>
        </authorList>
    </citation>
    <scope>NUCLEOTIDE SEQUENCE [LARGE SCALE GENOMIC DNA]</scope>
    <source>
        <strain evidence="2 3">DSM 16304</strain>
    </source>
</reference>
<keyword evidence="3" id="KW-1185">Reference proteome</keyword>
<accession>A0A521DTW5</accession>
<evidence type="ECO:0000259" key="1">
    <source>
        <dbReference type="Pfam" id="PF24032"/>
    </source>
</evidence>
<dbReference type="AlphaFoldDB" id="A0A521DTW5"/>
<proteinExistence type="predicted"/>
<feature type="domain" description="YqbQ/XkdQ" evidence="1">
    <location>
        <begin position="101"/>
        <end position="313"/>
    </location>
</feature>
<dbReference type="SUPFAM" id="SSF69279">
    <property type="entry name" value="Phage tail proteins"/>
    <property type="match status" value="1"/>
</dbReference>
<gene>
    <name evidence="2" type="ORF">SAMN06269117_1259</name>
</gene>
<dbReference type="EMBL" id="FXTM01000025">
    <property type="protein sequence ID" value="SMO74561.1"/>
    <property type="molecule type" value="Genomic_DNA"/>
</dbReference>
<dbReference type="Proteomes" id="UP000317315">
    <property type="component" value="Unassembled WGS sequence"/>
</dbReference>
<name>A0A521DTW5_9BACT</name>
<dbReference type="InterPro" id="IPR056937">
    <property type="entry name" value="YqbQ/XkdQ"/>
</dbReference>